<gene>
    <name evidence="3" type="ORF">C3B51_20775</name>
</gene>
<comment type="caution">
    <text evidence="3">The sequence shown here is derived from an EMBL/GenBank/DDBJ whole genome shotgun (WGS) entry which is preliminary data.</text>
</comment>
<dbReference type="AlphaFoldDB" id="A0A4Q7DZA2"/>
<dbReference type="Gene3D" id="3.30.559.30">
    <property type="entry name" value="Nonribosomal peptide synthetase, condensation domain"/>
    <property type="match status" value="1"/>
</dbReference>
<dbReference type="EMBL" id="PPUZ01000078">
    <property type="protein sequence ID" value="RZM73309.1"/>
    <property type="molecule type" value="Genomic_DNA"/>
</dbReference>
<dbReference type="CDD" id="cd19531">
    <property type="entry name" value="LCL_NRPS-like"/>
    <property type="match status" value="1"/>
</dbReference>
<dbReference type="InterPro" id="IPR041464">
    <property type="entry name" value="TubC_N"/>
</dbReference>
<dbReference type="InterPro" id="IPR044894">
    <property type="entry name" value="TubC_N_sf"/>
</dbReference>
<organism evidence="3 4">
    <name type="scientific">Pseudoalteromonas rubra</name>
    <dbReference type="NCBI Taxonomy" id="43658"/>
    <lineage>
        <taxon>Bacteria</taxon>
        <taxon>Pseudomonadati</taxon>
        <taxon>Pseudomonadota</taxon>
        <taxon>Gammaproteobacteria</taxon>
        <taxon>Alteromonadales</taxon>
        <taxon>Pseudoalteromonadaceae</taxon>
        <taxon>Pseudoalteromonas</taxon>
    </lineage>
</organism>
<dbReference type="RefSeq" id="WP_240701939.1">
    <property type="nucleotide sequence ID" value="NZ_PPUZ01000078.1"/>
</dbReference>
<feature type="domain" description="Condensation" evidence="1">
    <location>
        <begin position="75"/>
        <end position="513"/>
    </location>
</feature>
<dbReference type="GO" id="GO:0003824">
    <property type="term" value="F:catalytic activity"/>
    <property type="evidence" value="ECO:0007669"/>
    <property type="project" value="InterPro"/>
</dbReference>
<dbReference type="InterPro" id="IPR023213">
    <property type="entry name" value="CAT-like_dom_sf"/>
</dbReference>
<accession>A0A4Q7DZA2</accession>
<feature type="non-terminal residue" evidence="3">
    <location>
        <position position="576"/>
    </location>
</feature>
<evidence type="ECO:0008006" key="5">
    <source>
        <dbReference type="Google" id="ProtNLM"/>
    </source>
</evidence>
<evidence type="ECO:0000259" key="1">
    <source>
        <dbReference type="Pfam" id="PF00668"/>
    </source>
</evidence>
<sequence length="576" mass="64101">MNTQAIIDQLTHNQILLFVNGERLAVEAKKGALTPELATLIRDNKAALMAYLSQQQSPTSGASPIKKLSRETGKSYPLSSAQKRFWFIDKLRGGSSDYHMPLAFTLTDAVSLTHLEGALNHVLQKHEILRSRYVLTADGTTEQCISDARVRIHYHDSAALSEADFSAQVEACIAAPFALEHDLMIRVDHFLMPDALSGAGLLIINIHHIACDAWSLDILKQDLMTAYLQLQNAQQPQGELPIQYLDYASWQQDWLNSEQCAQQTNYWRNKLAGIAQLHSLPLDHPRQPEKANFGKLYSEALPDDLVPVLHSLAREYKLTPFMLLHSCLALALSQYGQYQDVVMGTTISNRDSEQLHPLIGCFLNRLVLRLDTDRAQPLAEYLKQVARTHIEAQNNQQLPFDNLVEALDITRAGNYSPLFQIQFTMGSELGELSSEDARLLNDAGFAGFELGKDAVVVRGDLDIHAHVSEQNIVIDWSYDNELFDTQTVATLSSLLQQICRNLAQAYQQCTMATASVADVLFNQPQTLYTQAGACRLDDATGLIERFEQQAALTPDAIAVHSDSEQLSYAQLNAQAA</sequence>
<dbReference type="Pfam" id="PF00668">
    <property type="entry name" value="Condensation"/>
    <property type="match status" value="1"/>
</dbReference>
<dbReference type="Pfam" id="PF18563">
    <property type="entry name" value="TubC_N"/>
    <property type="match status" value="1"/>
</dbReference>
<dbReference type="Gene3D" id="3.30.559.10">
    <property type="entry name" value="Chloramphenicol acetyltransferase-like domain"/>
    <property type="match status" value="1"/>
</dbReference>
<feature type="domain" description="TubC N-terminal docking" evidence="2">
    <location>
        <begin position="6"/>
        <end position="54"/>
    </location>
</feature>
<dbReference type="InterPro" id="IPR001242">
    <property type="entry name" value="Condensation_dom"/>
</dbReference>
<dbReference type="PANTHER" id="PTHR45398:SF1">
    <property type="entry name" value="ENZYME, PUTATIVE (JCVI)-RELATED"/>
    <property type="match status" value="1"/>
</dbReference>
<dbReference type="Gene3D" id="1.10.10.1830">
    <property type="entry name" value="Non-ribosomal peptide synthase, adenylation domain"/>
    <property type="match status" value="1"/>
</dbReference>
<name>A0A4Q7DZA2_9GAMM</name>
<dbReference type="PANTHER" id="PTHR45398">
    <property type="match status" value="1"/>
</dbReference>
<proteinExistence type="predicted"/>
<reference evidence="3 4" key="1">
    <citation type="submission" date="2018-01" db="EMBL/GenBank/DDBJ databases">
        <title>Co-occurrence of chitin degradation, pigmentation and bioactivity in marine Pseudoalteromonas.</title>
        <authorList>
            <person name="Paulsen S."/>
            <person name="Gram L."/>
            <person name="Machado H."/>
        </authorList>
    </citation>
    <scope>NUCLEOTIDE SEQUENCE [LARGE SCALE GENOMIC DNA]</scope>
    <source>
        <strain evidence="3 4">S1946</strain>
    </source>
</reference>
<evidence type="ECO:0000313" key="4">
    <source>
        <dbReference type="Proteomes" id="UP000292345"/>
    </source>
</evidence>
<evidence type="ECO:0000313" key="3">
    <source>
        <dbReference type="EMBL" id="RZM73309.1"/>
    </source>
</evidence>
<evidence type="ECO:0000259" key="2">
    <source>
        <dbReference type="Pfam" id="PF18563"/>
    </source>
</evidence>
<dbReference type="SUPFAM" id="SSF52777">
    <property type="entry name" value="CoA-dependent acyltransferases"/>
    <property type="match status" value="2"/>
</dbReference>
<protein>
    <recommendedName>
        <fullName evidence="5">Non-ribosomal peptide synthetase</fullName>
    </recommendedName>
</protein>
<dbReference type="Proteomes" id="UP000292345">
    <property type="component" value="Unassembled WGS sequence"/>
</dbReference>